<evidence type="ECO:0000313" key="1">
    <source>
        <dbReference type="EMBL" id="EDR10057.1"/>
    </source>
</evidence>
<protein>
    <submittedName>
        <fullName evidence="1">Predicted protein</fullName>
    </submittedName>
</protein>
<gene>
    <name evidence="1" type="ORF">LACBIDRAFT_317994</name>
</gene>
<dbReference type="SUPFAM" id="SSF50129">
    <property type="entry name" value="GroES-like"/>
    <property type="match status" value="1"/>
</dbReference>
<name>B0D5P9_LACBS</name>
<proteinExistence type="predicted"/>
<dbReference type="InParanoid" id="B0D5P9"/>
<sequence length="174" mass="20050">MMRRGRPCCPGQKFVLVVGKNNRDPHQESKETRYTHRVMNGNIEEVGEGITTSVKGDRAFAQGQYKLDWAAFQQYTKTHSATKCEIPLNFSYDKSQLYLLHSRRCTQASMDVFFDEITLFAKDFSCDFQKKGTTRTSLMATLLGLRILLSWATFVEHWEGRSLPEIYPTVPLRV</sequence>
<reference evidence="1 2" key="1">
    <citation type="journal article" date="2008" name="Nature">
        <title>The genome of Laccaria bicolor provides insights into mycorrhizal symbiosis.</title>
        <authorList>
            <person name="Martin F."/>
            <person name="Aerts A."/>
            <person name="Ahren D."/>
            <person name="Brun A."/>
            <person name="Danchin E.G.J."/>
            <person name="Duchaussoy F."/>
            <person name="Gibon J."/>
            <person name="Kohler A."/>
            <person name="Lindquist E."/>
            <person name="Pereda V."/>
            <person name="Salamov A."/>
            <person name="Shapiro H.J."/>
            <person name="Wuyts J."/>
            <person name="Blaudez D."/>
            <person name="Buee M."/>
            <person name="Brokstein P."/>
            <person name="Canbaeck B."/>
            <person name="Cohen D."/>
            <person name="Courty P.E."/>
            <person name="Coutinho P.M."/>
            <person name="Delaruelle C."/>
            <person name="Detter J.C."/>
            <person name="Deveau A."/>
            <person name="DiFazio S."/>
            <person name="Duplessis S."/>
            <person name="Fraissinet-Tachet L."/>
            <person name="Lucic E."/>
            <person name="Frey-Klett P."/>
            <person name="Fourrey C."/>
            <person name="Feussner I."/>
            <person name="Gay G."/>
            <person name="Grimwood J."/>
            <person name="Hoegger P.J."/>
            <person name="Jain P."/>
            <person name="Kilaru S."/>
            <person name="Labbe J."/>
            <person name="Lin Y.C."/>
            <person name="Legue V."/>
            <person name="Le Tacon F."/>
            <person name="Marmeisse R."/>
            <person name="Melayah D."/>
            <person name="Montanini B."/>
            <person name="Muratet M."/>
            <person name="Nehls U."/>
            <person name="Niculita-Hirzel H."/>
            <person name="Oudot-Le Secq M.P."/>
            <person name="Peter M."/>
            <person name="Quesneville H."/>
            <person name="Rajashekar B."/>
            <person name="Reich M."/>
            <person name="Rouhier N."/>
            <person name="Schmutz J."/>
            <person name="Yin T."/>
            <person name="Chalot M."/>
            <person name="Henrissat B."/>
            <person name="Kuees U."/>
            <person name="Lucas S."/>
            <person name="Van de Peer Y."/>
            <person name="Podila G.K."/>
            <person name="Polle A."/>
            <person name="Pukkila P.J."/>
            <person name="Richardson P.M."/>
            <person name="Rouze P."/>
            <person name="Sanders I.R."/>
            <person name="Stajich J.E."/>
            <person name="Tunlid A."/>
            <person name="Tuskan G."/>
            <person name="Grigoriev I.V."/>
        </authorList>
    </citation>
    <scope>NUCLEOTIDE SEQUENCE [LARGE SCALE GENOMIC DNA]</scope>
    <source>
        <strain evidence="2">S238N-H82 / ATCC MYA-4686</strain>
    </source>
</reference>
<dbReference type="EMBL" id="DS547098">
    <property type="protein sequence ID" value="EDR10057.1"/>
    <property type="molecule type" value="Genomic_DNA"/>
</dbReference>
<keyword evidence="2" id="KW-1185">Reference proteome</keyword>
<dbReference type="AlphaFoldDB" id="B0D5P9"/>
<dbReference type="Gene3D" id="3.90.180.10">
    <property type="entry name" value="Medium-chain alcohol dehydrogenases, catalytic domain"/>
    <property type="match status" value="1"/>
</dbReference>
<organism evidence="2">
    <name type="scientific">Laccaria bicolor (strain S238N-H82 / ATCC MYA-4686)</name>
    <name type="common">Bicoloured deceiver</name>
    <name type="synonym">Laccaria laccata var. bicolor</name>
    <dbReference type="NCBI Taxonomy" id="486041"/>
    <lineage>
        <taxon>Eukaryota</taxon>
        <taxon>Fungi</taxon>
        <taxon>Dikarya</taxon>
        <taxon>Basidiomycota</taxon>
        <taxon>Agaricomycotina</taxon>
        <taxon>Agaricomycetes</taxon>
        <taxon>Agaricomycetidae</taxon>
        <taxon>Agaricales</taxon>
        <taxon>Agaricineae</taxon>
        <taxon>Hydnangiaceae</taxon>
        <taxon>Laccaria</taxon>
    </lineage>
</organism>
<accession>B0D5P9</accession>
<dbReference type="RefSeq" id="XP_001879442.1">
    <property type="nucleotide sequence ID" value="XM_001879407.1"/>
</dbReference>
<dbReference type="HOGENOM" id="CLU_1540316_0_0_1"/>
<dbReference type="InterPro" id="IPR011032">
    <property type="entry name" value="GroES-like_sf"/>
</dbReference>
<dbReference type="KEGG" id="lbc:LACBIDRAFT_317994"/>
<dbReference type="GeneID" id="6074909"/>
<dbReference type="OrthoDB" id="3233595at2759"/>
<evidence type="ECO:0000313" key="2">
    <source>
        <dbReference type="Proteomes" id="UP000001194"/>
    </source>
</evidence>
<dbReference type="Proteomes" id="UP000001194">
    <property type="component" value="Unassembled WGS sequence"/>
</dbReference>